<feature type="compositionally biased region" description="Polar residues" evidence="1">
    <location>
        <begin position="264"/>
        <end position="276"/>
    </location>
</feature>
<feature type="region of interest" description="Disordered" evidence="1">
    <location>
        <begin position="61"/>
        <end position="191"/>
    </location>
</feature>
<evidence type="ECO:0000313" key="2">
    <source>
        <dbReference type="EMBL" id="KAF0684428.1"/>
    </source>
</evidence>
<feature type="compositionally biased region" description="Basic and acidic residues" evidence="1">
    <location>
        <begin position="73"/>
        <end position="84"/>
    </location>
</feature>
<dbReference type="EMBL" id="VJMH01007286">
    <property type="protein sequence ID" value="KAF0684428.1"/>
    <property type="molecule type" value="Genomic_DNA"/>
</dbReference>
<accession>A0A6A4XNQ1</accession>
<sequence>PKSRKPIIREILLKVTPASLRDLVTSHVKREQLKSESFSLAELHDVLLKFASEEQHMFDAVKKVRSQSPRVSPVRDDESKRARGDEDEEEDKPPPRGRARKRARKLRSASADQAGKDKGSGGRGNGRDGGRGSGNAPGPNPNQQPRVSGGGRGGHGYQRNDHSSGRGRGAGCGRGRGGRFDGGRGRGNDEAVEEIDCDAGYRDVEDPALVQRQIDLLPRGWTRTHSPEGSRKVRFVDPGAVIFYRHPVTQEEPLLKHKSPVQTVVDGTSNNLSTGPTDVVEPEMEVPHKENPAEPQDEAKVDRSPYAYPDEDAVDYGKETPEEETKDDTSVPPAIRRSPGLEWIRPCMEEMSINASAEASSASPSYGSYCASRGSDFDSPTGEKKKVRKRQAKAVASVEKSAVRPPSSPPRMRAVESKHEVVPPHPRTPSPARNRTPSPVRRGEVVTPPTTPKKEAERYHVERLAKDKIRKLCRRRDGKTLLQLEGVLEVPYCADSGAALNIIPQSMVYELVKVRPQVVVLPTSRHKNKAIYGQEIMLLGRVLLSVIIYTAAGPVKVPGAVECHVTQDGDEFLVSDGTLKQIGIDISRLLEQVAEKQRLDEGDDIIPRSAMEVGFGMLEEWEEEPLTSNMSDVHRLRRVGEDPDRVRDAMIADDTKGVELMMKQTVENGFPQDRVADLQRIVTSVDVWRTKFRADDPPAKVEPMEIELKPDARHYRCDSGYLKHGSRTRVLTLRTTS</sequence>
<feature type="compositionally biased region" description="Basic and acidic residues" evidence="1">
    <location>
        <begin position="285"/>
        <end position="303"/>
    </location>
</feature>
<feature type="compositionally biased region" description="Gly residues" evidence="1">
    <location>
        <begin position="166"/>
        <end position="175"/>
    </location>
</feature>
<feature type="compositionally biased region" description="Basic residues" evidence="1">
    <location>
        <begin position="95"/>
        <end position="107"/>
    </location>
</feature>
<proteinExistence type="predicted"/>
<reference evidence="2" key="1">
    <citation type="submission" date="2019-06" db="EMBL/GenBank/DDBJ databases">
        <title>Genomics analysis of Aphanomyces spp. identifies a new class of oomycete effector associated with host adaptation.</title>
        <authorList>
            <person name="Gaulin E."/>
        </authorList>
    </citation>
    <scope>NUCLEOTIDE SEQUENCE</scope>
    <source>
        <strain evidence="2">CBS 578.67</strain>
    </source>
</reference>
<gene>
    <name evidence="2" type="ORF">As57867_023520</name>
</gene>
<feature type="compositionally biased region" description="Basic and acidic residues" evidence="1">
    <location>
        <begin position="114"/>
        <end position="130"/>
    </location>
</feature>
<organism evidence="2">
    <name type="scientific">Aphanomyces stellatus</name>
    <dbReference type="NCBI Taxonomy" id="120398"/>
    <lineage>
        <taxon>Eukaryota</taxon>
        <taxon>Sar</taxon>
        <taxon>Stramenopiles</taxon>
        <taxon>Oomycota</taxon>
        <taxon>Saprolegniomycetes</taxon>
        <taxon>Saprolegniales</taxon>
        <taxon>Verrucalvaceae</taxon>
        <taxon>Aphanomyces</taxon>
    </lineage>
</organism>
<evidence type="ECO:0000256" key="1">
    <source>
        <dbReference type="SAM" id="MobiDB-lite"/>
    </source>
</evidence>
<feature type="non-terminal residue" evidence="2">
    <location>
        <position position="1"/>
    </location>
</feature>
<feature type="region of interest" description="Disordered" evidence="1">
    <location>
        <begin position="264"/>
        <end position="338"/>
    </location>
</feature>
<protein>
    <submittedName>
        <fullName evidence="2">Uncharacterized protein</fullName>
    </submittedName>
</protein>
<feature type="compositionally biased region" description="Basic and acidic residues" evidence="1">
    <location>
        <begin position="413"/>
        <end position="422"/>
    </location>
</feature>
<feature type="compositionally biased region" description="Basic and acidic residues" evidence="1">
    <location>
        <begin position="178"/>
        <end position="189"/>
    </location>
</feature>
<feature type="compositionally biased region" description="Low complexity" evidence="1">
    <location>
        <begin position="134"/>
        <end position="146"/>
    </location>
</feature>
<comment type="caution">
    <text evidence="2">The sequence shown here is derived from an EMBL/GenBank/DDBJ whole genome shotgun (WGS) entry which is preliminary data.</text>
</comment>
<dbReference type="AlphaFoldDB" id="A0A6A4XNQ1"/>
<dbReference type="OrthoDB" id="128718at2759"/>
<name>A0A6A4XNQ1_9STRA</name>
<feature type="region of interest" description="Disordered" evidence="1">
    <location>
        <begin position="373"/>
        <end position="453"/>
    </location>
</feature>